<dbReference type="OrthoDB" id="5874739at2"/>
<name>A0A2T3N0F2_9GAMM</name>
<organism evidence="1 2">
    <name type="scientific">Photobacterium lipolyticum</name>
    <dbReference type="NCBI Taxonomy" id="266810"/>
    <lineage>
        <taxon>Bacteria</taxon>
        <taxon>Pseudomonadati</taxon>
        <taxon>Pseudomonadota</taxon>
        <taxon>Gammaproteobacteria</taxon>
        <taxon>Vibrionales</taxon>
        <taxon>Vibrionaceae</taxon>
        <taxon>Photobacterium</taxon>
    </lineage>
</organism>
<reference evidence="1 2" key="1">
    <citation type="submission" date="2018-03" db="EMBL/GenBank/DDBJ databases">
        <title>Whole genome sequencing of Histamine producing bacteria.</title>
        <authorList>
            <person name="Butler K."/>
        </authorList>
    </citation>
    <scope>NUCLEOTIDE SEQUENCE [LARGE SCALE GENOMIC DNA]</scope>
    <source>
        <strain evidence="1 2">DSM 16190</strain>
    </source>
</reference>
<keyword evidence="2" id="KW-1185">Reference proteome</keyword>
<proteinExistence type="predicted"/>
<protein>
    <submittedName>
        <fullName evidence="1">Uncharacterized protein</fullName>
    </submittedName>
</protein>
<dbReference type="AlphaFoldDB" id="A0A2T3N0F2"/>
<evidence type="ECO:0000313" key="2">
    <source>
        <dbReference type="Proteomes" id="UP000240904"/>
    </source>
</evidence>
<evidence type="ECO:0000313" key="1">
    <source>
        <dbReference type="EMBL" id="PSW05657.1"/>
    </source>
</evidence>
<dbReference type="EMBL" id="PYMC01000004">
    <property type="protein sequence ID" value="PSW05657.1"/>
    <property type="molecule type" value="Genomic_DNA"/>
</dbReference>
<dbReference type="RefSeq" id="WP_107282809.1">
    <property type="nucleotide sequence ID" value="NZ_PYMC01000004.1"/>
</dbReference>
<accession>A0A2T3N0F2</accession>
<sequence length="138" mass="15471">MSLGHIMVTSDDLYAALSDVGMRSESKDIFVNIFNYIEDMTGEWFALDTVRAQSIHVAHDPALLAVDEIYAGWFAFWMCVFNSSDNGSELEAQAMGSIRSLFFVAAHNRQITVPSAIETWWLQTADIHRNHSLNEVAA</sequence>
<dbReference type="Proteomes" id="UP000240904">
    <property type="component" value="Unassembled WGS sequence"/>
</dbReference>
<gene>
    <name evidence="1" type="ORF">C9I89_07870</name>
</gene>
<comment type="caution">
    <text evidence="1">The sequence shown here is derived from an EMBL/GenBank/DDBJ whole genome shotgun (WGS) entry which is preliminary data.</text>
</comment>